<comment type="caution">
    <text evidence="8">The sequence shown here is derived from an EMBL/GenBank/DDBJ whole genome shotgun (WGS) entry which is preliminary data.</text>
</comment>
<organism evidence="8 9">
    <name type="scientific">Mytilus galloprovincialis</name>
    <name type="common">Mediterranean mussel</name>
    <dbReference type="NCBI Taxonomy" id="29158"/>
    <lineage>
        <taxon>Eukaryota</taxon>
        <taxon>Metazoa</taxon>
        <taxon>Spiralia</taxon>
        <taxon>Lophotrochozoa</taxon>
        <taxon>Mollusca</taxon>
        <taxon>Bivalvia</taxon>
        <taxon>Autobranchia</taxon>
        <taxon>Pteriomorphia</taxon>
        <taxon>Mytilida</taxon>
        <taxon>Mytiloidea</taxon>
        <taxon>Mytilidae</taxon>
        <taxon>Mytilinae</taxon>
        <taxon>Mytilus</taxon>
    </lineage>
</organism>
<dbReference type="EMBL" id="UYJE01000240">
    <property type="protein sequence ID" value="VDH91521.1"/>
    <property type="molecule type" value="Genomic_DNA"/>
</dbReference>
<keyword evidence="4 6" id="KW-1133">Transmembrane helix</keyword>
<dbReference type="GO" id="GO:0031966">
    <property type="term" value="C:mitochondrial membrane"/>
    <property type="evidence" value="ECO:0007669"/>
    <property type="project" value="TreeGrafter"/>
</dbReference>
<sequence length="140" mass="13604">MNQKYITVCVLFVLFCSPVQGDDESTNNGEWTSDDIWCLTKTVGGAAIFGTGAVALAPVALGAAGFTGAGIAVGSFAAKAMAASAVTNGGGVIAGGVVATLQSAGVLGLGVCTKAVIVATVGGIYSCFVGGCSADDIDCQ</sequence>
<evidence type="ECO:0000256" key="4">
    <source>
        <dbReference type="ARBA" id="ARBA00022989"/>
    </source>
</evidence>
<dbReference type="OrthoDB" id="10499136at2759"/>
<dbReference type="AlphaFoldDB" id="A0A8B6BKR9"/>
<dbReference type="Pfam" id="PF06140">
    <property type="entry name" value="Ifi-6-16"/>
    <property type="match status" value="1"/>
</dbReference>
<name>A0A8B6BKR9_MYTGA</name>
<evidence type="ECO:0000256" key="1">
    <source>
        <dbReference type="ARBA" id="ARBA00004141"/>
    </source>
</evidence>
<dbReference type="PANTHER" id="PTHR16932">
    <property type="entry name" value="INTERFERON ALPHA-INDUCIBLE PROTEIN 27"/>
    <property type="match status" value="1"/>
</dbReference>
<evidence type="ECO:0000256" key="2">
    <source>
        <dbReference type="ARBA" id="ARBA00007262"/>
    </source>
</evidence>
<reference evidence="8" key="1">
    <citation type="submission" date="2018-11" db="EMBL/GenBank/DDBJ databases">
        <authorList>
            <person name="Alioto T."/>
            <person name="Alioto T."/>
        </authorList>
    </citation>
    <scope>NUCLEOTIDE SEQUENCE</scope>
</reference>
<dbReference type="GO" id="GO:0001836">
    <property type="term" value="P:release of cytochrome c from mitochondria"/>
    <property type="evidence" value="ECO:0007669"/>
    <property type="project" value="TreeGrafter"/>
</dbReference>
<proteinExistence type="inferred from homology"/>
<dbReference type="InterPro" id="IPR009311">
    <property type="entry name" value="IFI6/IFI27-like"/>
</dbReference>
<keyword evidence="9" id="KW-1185">Reference proteome</keyword>
<evidence type="ECO:0000313" key="8">
    <source>
        <dbReference type="EMBL" id="VDH91521.1"/>
    </source>
</evidence>
<keyword evidence="5 6" id="KW-0472">Membrane</keyword>
<feature type="chain" id="PRO_5033063818" evidence="7">
    <location>
        <begin position="22"/>
        <end position="140"/>
    </location>
</feature>
<dbReference type="InterPro" id="IPR038213">
    <property type="entry name" value="IFI6/IFI27-like_sf"/>
</dbReference>
<dbReference type="PANTHER" id="PTHR16932:SF18">
    <property type="entry name" value="INTERFERON, ALPHA-INDUCIBLE PROTEIN 27-LIKE 2"/>
    <property type="match status" value="1"/>
</dbReference>
<accession>A0A8B6BKR9</accession>
<dbReference type="GO" id="GO:0097193">
    <property type="term" value="P:intrinsic apoptotic signaling pathway"/>
    <property type="evidence" value="ECO:0007669"/>
    <property type="project" value="TreeGrafter"/>
</dbReference>
<evidence type="ECO:0000313" key="9">
    <source>
        <dbReference type="Proteomes" id="UP000596742"/>
    </source>
</evidence>
<gene>
    <name evidence="8" type="ORF">MGAL_10B062221</name>
</gene>
<evidence type="ECO:0000256" key="7">
    <source>
        <dbReference type="SAM" id="SignalP"/>
    </source>
</evidence>
<evidence type="ECO:0000256" key="5">
    <source>
        <dbReference type="ARBA" id="ARBA00023136"/>
    </source>
</evidence>
<dbReference type="Proteomes" id="UP000596742">
    <property type="component" value="Unassembled WGS sequence"/>
</dbReference>
<comment type="subcellular location">
    <subcellularLocation>
        <location evidence="1">Membrane</location>
        <topology evidence="1">Multi-pass membrane protein</topology>
    </subcellularLocation>
</comment>
<comment type="similarity">
    <text evidence="2">Belongs to the IFI6/IFI27 family.</text>
</comment>
<evidence type="ECO:0000256" key="3">
    <source>
        <dbReference type="ARBA" id="ARBA00022692"/>
    </source>
</evidence>
<evidence type="ECO:0000256" key="6">
    <source>
        <dbReference type="SAM" id="Phobius"/>
    </source>
</evidence>
<keyword evidence="3 6" id="KW-0812">Transmembrane</keyword>
<protein>
    <submittedName>
        <fullName evidence="8">Uncharacterized protein</fullName>
    </submittedName>
</protein>
<dbReference type="Gene3D" id="6.10.110.10">
    <property type="match status" value="1"/>
</dbReference>
<keyword evidence="7" id="KW-0732">Signal</keyword>
<feature type="transmembrane region" description="Helical" evidence="6">
    <location>
        <begin position="45"/>
        <end position="73"/>
    </location>
</feature>
<feature type="signal peptide" evidence="7">
    <location>
        <begin position="1"/>
        <end position="21"/>
    </location>
</feature>